<dbReference type="Proteomes" id="UP000030745">
    <property type="component" value="Unassembled WGS sequence"/>
</dbReference>
<dbReference type="EMBL" id="KK584053">
    <property type="protein sequence ID" value="KDO16553.1"/>
    <property type="molecule type" value="Genomic_DNA"/>
</dbReference>
<keyword evidence="3" id="KW-1185">Reference proteome</keyword>
<dbReference type="VEuPathDB" id="FungiDB:SPRG_17937"/>
<evidence type="ECO:0000313" key="2">
    <source>
        <dbReference type="EMBL" id="KDO16553.1"/>
    </source>
</evidence>
<name>A0A067BEJ7_SAPPC</name>
<feature type="transmembrane region" description="Helical" evidence="1">
    <location>
        <begin position="6"/>
        <end position="24"/>
    </location>
</feature>
<sequence>MLNEPFSRGLCVLIILVQYLAIWLDRTLLYSSPRIDLSLVTDDDYASPDKIGRIANHQALLILHRRRRSFSRSQLESLGPLVSLTVLTVGSTLVPSVVQWLVVLPSVVLVAYVILWLALDKLQADDEVAQWEAWEAASVAARQAKSAA</sequence>
<evidence type="ECO:0000256" key="1">
    <source>
        <dbReference type="SAM" id="Phobius"/>
    </source>
</evidence>
<keyword evidence="1" id="KW-0472">Membrane</keyword>
<accession>A0A067BEJ7</accession>
<gene>
    <name evidence="2" type="ORF">SPRG_17937</name>
</gene>
<dbReference type="OMA" id="AYVILWL"/>
<proteinExistence type="predicted"/>
<keyword evidence="1" id="KW-0812">Transmembrane</keyword>
<dbReference type="RefSeq" id="XP_012212741.1">
    <property type="nucleotide sequence ID" value="XM_012357351.1"/>
</dbReference>
<dbReference type="OrthoDB" id="10392593at2759"/>
<keyword evidence="1" id="KW-1133">Transmembrane helix</keyword>
<organism evidence="2 3">
    <name type="scientific">Saprolegnia parasitica (strain CBS 223.65)</name>
    <dbReference type="NCBI Taxonomy" id="695850"/>
    <lineage>
        <taxon>Eukaryota</taxon>
        <taxon>Sar</taxon>
        <taxon>Stramenopiles</taxon>
        <taxon>Oomycota</taxon>
        <taxon>Saprolegniomycetes</taxon>
        <taxon>Saprolegniales</taxon>
        <taxon>Saprolegniaceae</taxon>
        <taxon>Saprolegnia</taxon>
    </lineage>
</organism>
<dbReference type="AlphaFoldDB" id="A0A067BEJ7"/>
<dbReference type="GeneID" id="24139464"/>
<evidence type="ECO:0000313" key="3">
    <source>
        <dbReference type="Proteomes" id="UP000030745"/>
    </source>
</evidence>
<reference evidence="2 3" key="1">
    <citation type="journal article" date="2013" name="PLoS Genet.">
        <title>Distinctive expansion of potential virulence genes in the genome of the oomycete fish pathogen Saprolegnia parasitica.</title>
        <authorList>
            <person name="Jiang R.H."/>
            <person name="de Bruijn I."/>
            <person name="Haas B.J."/>
            <person name="Belmonte R."/>
            <person name="Lobach L."/>
            <person name="Christie J."/>
            <person name="van den Ackerveken G."/>
            <person name="Bottin A."/>
            <person name="Bulone V."/>
            <person name="Diaz-Moreno S.M."/>
            <person name="Dumas B."/>
            <person name="Fan L."/>
            <person name="Gaulin E."/>
            <person name="Govers F."/>
            <person name="Grenville-Briggs L.J."/>
            <person name="Horner N.R."/>
            <person name="Levin J.Z."/>
            <person name="Mammella M."/>
            <person name="Meijer H.J."/>
            <person name="Morris P."/>
            <person name="Nusbaum C."/>
            <person name="Oome S."/>
            <person name="Phillips A.J."/>
            <person name="van Rooyen D."/>
            <person name="Rzeszutek E."/>
            <person name="Saraiva M."/>
            <person name="Secombes C.J."/>
            <person name="Seidl M.F."/>
            <person name="Snel B."/>
            <person name="Stassen J.H."/>
            <person name="Sykes S."/>
            <person name="Tripathy S."/>
            <person name="van den Berg H."/>
            <person name="Vega-Arreguin J.C."/>
            <person name="Wawra S."/>
            <person name="Young S.K."/>
            <person name="Zeng Q."/>
            <person name="Dieguez-Uribeondo J."/>
            <person name="Russ C."/>
            <person name="Tyler B.M."/>
            <person name="van West P."/>
        </authorList>
    </citation>
    <scope>NUCLEOTIDE SEQUENCE [LARGE SCALE GENOMIC DNA]</scope>
    <source>
        <strain evidence="2 3">CBS 223.65</strain>
    </source>
</reference>
<dbReference type="KEGG" id="spar:SPRG_17937"/>
<protein>
    <submittedName>
        <fullName evidence="2">Uncharacterized protein</fullName>
    </submittedName>
</protein>
<feature type="transmembrane region" description="Helical" evidence="1">
    <location>
        <begin position="100"/>
        <end position="119"/>
    </location>
</feature>